<dbReference type="CDD" id="cd09019">
    <property type="entry name" value="galactose_mutarotase_like"/>
    <property type="match status" value="1"/>
</dbReference>
<dbReference type="InterPro" id="IPR011013">
    <property type="entry name" value="Gal_mutarotase_sf_dom"/>
</dbReference>
<dbReference type="InterPro" id="IPR014718">
    <property type="entry name" value="GH-type_carb-bd"/>
</dbReference>
<evidence type="ECO:0000256" key="2">
    <source>
        <dbReference type="ARBA" id="ARBA00023235"/>
    </source>
</evidence>
<keyword evidence="5" id="KW-1185">Reference proteome</keyword>
<dbReference type="GO" id="GO:0030246">
    <property type="term" value="F:carbohydrate binding"/>
    <property type="evidence" value="ECO:0007669"/>
    <property type="project" value="InterPro"/>
</dbReference>
<sequence length="314" mass="33900">MKHFGTTQRGRDVDQLTLTAHGLTVSLLTLGAIVQGVWLDGIEQSLTVGSDDLTDYEGDMLYHGAIVGPVANRIGGGKAVIDGIEHQLERNQDGRHTLHGGTRGPHTRIWTVKDHSDNSATLALSLPDGDCGLPGNRVITAHYAITEGPALSLSITTQTDTETWANLTNHSYWCLDGSGHMANHTLQITADTVLPIDADSLPTGDILPVEDTAFDFRRPRALILGETRYDNTYPVAQTRRALTPVLKLATDSVAMTVSTTEPGAHIYDDGPAFAALAIECQGWPNAPAHAHFPSITVMPDTPLTQTTEWRFARI</sequence>
<dbReference type="Gene3D" id="2.70.98.10">
    <property type="match status" value="1"/>
</dbReference>
<name>A0A1Y5T4H7_9RHOB</name>
<dbReference type="PANTHER" id="PTHR10091">
    <property type="entry name" value="ALDOSE-1-EPIMERASE"/>
    <property type="match status" value="1"/>
</dbReference>
<dbReference type="EC" id="5.1.3.3" evidence="4"/>
<dbReference type="OrthoDB" id="9779408at2"/>
<dbReference type="SUPFAM" id="SSF74650">
    <property type="entry name" value="Galactose mutarotase-like"/>
    <property type="match status" value="1"/>
</dbReference>
<organism evidence="4 5">
    <name type="scientific">Pseudooctadecabacter jejudonensis</name>
    <dbReference type="NCBI Taxonomy" id="1391910"/>
    <lineage>
        <taxon>Bacteria</taxon>
        <taxon>Pseudomonadati</taxon>
        <taxon>Pseudomonadota</taxon>
        <taxon>Alphaproteobacteria</taxon>
        <taxon>Rhodobacterales</taxon>
        <taxon>Paracoccaceae</taxon>
        <taxon>Pseudooctadecabacter</taxon>
    </lineage>
</organism>
<evidence type="ECO:0000256" key="1">
    <source>
        <dbReference type="ARBA" id="ARBA00006206"/>
    </source>
</evidence>
<dbReference type="GO" id="GO:0004034">
    <property type="term" value="F:aldose 1-epimerase activity"/>
    <property type="evidence" value="ECO:0007669"/>
    <property type="project" value="UniProtKB-EC"/>
</dbReference>
<dbReference type="AlphaFoldDB" id="A0A1Y5T4H7"/>
<dbReference type="Proteomes" id="UP000193623">
    <property type="component" value="Unassembled WGS sequence"/>
</dbReference>
<keyword evidence="3" id="KW-0119">Carbohydrate metabolism</keyword>
<reference evidence="4 5" key="1">
    <citation type="submission" date="2017-03" db="EMBL/GenBank/DDBJ databases">
        <authorList>
            <person name="Afonso C.L."/>
            <person name="Miller P.J."/>
            <person name="Scott M.A."/>
            <person name="Spackman E."/>
            <person name="Goraichik I."/>
            <person name="Dimitrov K.M."/>
            <person name="Suarez D.L."/>
            <person name="Swayne D.E."/>
        </authorList>
    </citation>
    <scope>NUCLEOTIDE SEQUENCE [LARGE SCALE GENOMIC DNA]</scope>
    <source>
        <strain evidence="4 5">CECT 8397</strain>
    </source>
</reference>
<dbReference type="GO" id="GO:0006006">
    <property type="term" value="P:glucose metabolic process"/>
    <property type="evidence" value="ECO:0007669"/>
    <property type="project" value="TreeGrafter"/>
</dbReference>
<dbReference type="Pfam" id="PF01263">
    <property type="entry name" value="Aldose_epim"/>
    <property type="match status" value="1"/>
</dbReference>
<dbReference type="RefSeq" id="WP_085865278.1">
    <property type="nucleotide sequence ID" value="NZ_FWFT01000005.1"/>
</dbReference>
<dbReference type="EMBL" id="FWFT01000005">
    <property type="protein sequence ID" value="SLN55041.1"/>
    <property type="molecule type" value="Genomic_DNA"/>
</dbReference>
<gene>
    <name evidence="4" type="primary">mro</name>
    <name evidence="4" type="ORF">PSJ8397_02889</name>
</gene>
<dbReference type="InterPro" id="IPR008183">
    <property type="entry name" value="Aldose_1/G6P_1-epimerase"/>
</dbReference>
<evidence type="ECO:0000313" key="4">
    <source>
        <dbReference type="EMBL" id="SLN55041.1"/>
    </source>
</evidence>
<dbReference type="PANTHER" id="PTHR10091:SF0">
    <property type="entry name" value="GALACTOSE MUTAROTASE"/>
    <property type="match status" value="1"/>
</dbReference>
<keyword evidence="2 4" id="KW-0413">Isomerase</keyword>
<proteinExistence type="inferred from homology"/>
<protein>
    <submittedName>
        <fullName evidence="4">Aldose 1-epimerase</fullName>
        <ecNumber evidence="4">5.1.3.3</ecNumber>
    </submittedName>
</protein>
<evidence type="ECO:0000313" key="5">
    <source>
        <dbReference type="Proteomes" id="UP000193623"/>
    </source>
</evidence>
<accession>A0A1Y5T4H7</accession>
<dbReference type="GO" id="GO:0033499">
    <property type="term" value="P:galactose catabolic process via UDP-galactose, Leloir pathway"/>
    <property type="evidence" value="ECO:0007669"/>
    <property type="project" value="TreeGrafter"/>
</dbReference>
<dbReference type="InterPro" id="IPR047215">
    <property type="entry name" value="Galactose_mutarotase-like"/>
</dbReference>
<comment type="similarity">
    <text evidence="1">Belongs to the aldose epimerase family.</text>
</comment>
<evidence type="ECO:0000256" key="3">
    <source>
        <dbReference type="ARBA" id="ARBA00023277"/>
    </source>
</evidence>